<dbReference type="PROSITE" id="PS51257">
    <property type="entry name" value="PROKAR_LIPOPROTEIN"/>
    <property type="match status" value="1"/>
</dbReference>
<evidence type="ECO:0000256" key="1">
    <source>
        <dbReference type="SAM" id="Phobius"/>
    </source>
</evidence>
<keyword evidence="1" id="KW-0472">Membrane</keyword>
<organism evidence="2 3">
    <name type="scientific">Vibrio aquaticus</name>
    <dbReference type="NCBI Taxonomy" id="2496559"/>
    <lineage>
        <taxon>Bacteria</taxon>
        <taxon>Pseudomonadati</taxon>
        <taxon>Pseudomonadota</taxon>
        <taxon>Gammaproteobacteria</taxon>
        <taxon>Vibrionales</taxon>
        <taxon>Vibrionaceae</taxon>
        <taxon>Vibrio</taxon>
    </lineage>
</organism>
<evidence type="ECO:0000313" key="3">
    <source>
        <dbReference type="Proteomes" id="UP000268973"/>
    </source>
</evidence>
<evidence type="ECO:0000313" key="2">
    <source>
        <dbReference type="EMBL" id="RTZ16593.1"/>
    </source>
</evidence>
<sequence length="89" mass="9790">MNRHSFSGLITSLACLMACIYLLASDTHFPVIQWPYEAFQGLVFSLVWGFGVSATVGYVYATLITVTLVTISFAIGHKISRITSKTNNQ</sequence>
<dbReference type="OrthoDB" id="6659017at2"/>
<comment type="caution">
    <text evidence="2">The sequence shown here is derived from an EMBL/GenBank/DDBJ whole genome shotgun (WGS) entry which is preliminary data.</text>
</comment>
<keyword evidence="3" id="KW-1185">Reference proteome</keyword>
<dbReference type="EMBL" id="RXZH01000002">
    <property type="protein sequence ID" value="RTZ16593.1"/>
    <property type="molecule type" value="Genomic_DNA"/>
</dbReference>
<dbReference type="Proteomes" id="UP000268973">
    <property type="component" value="Unassembled WGS sequence"/>
</dbReference>
<dbReference type="RefSeq" id="WP_126573479.1">
    <property type="nucleotide sequence ID" value="NZ_RXZH01000002.1"/>
</dbReference>
<keyword evidence="1" id="KW-0812">Transmembrane</keyword>
<dbReference type="AlphaFoldDB" id="A0A3S0PPC4"/>
<keyword evidence="1" id="KW-1133">Transmembrane helix</keyword>
<name>A0A3S0PPC4_9VIBR</name>
<accession>A0A3S0PPC4</accession>
<protein>
    <submittedName>
        <fullName evidence="2">Uncharacterized protein</fullName>
    </submittedName>
</protein>
<gene>
    <name evidence="2" type="ORF">EJ063_07290</name>
</gene>
<proteinExistence type="predicted"/>
<feature type="transmembrane region" description="Helical" evidence="1">
    <location>
        <begin position="48"/>
        <end position="75"/>
    </location>
</feature>
<reference evidence="2 3" key="1">
    <citation type="submission" date="2018-12" db="EMBL/GenBank/DDBJ databases">
        <title>Vibrio sp. isolated from China Sea.</title>
        <authorList>
            <person name="Li Y."/>
        </authorList>
    </citation>
    <scope>NUCLEOTIDE SEQUENCE [LARGE SCALE GENOMIC DNA]</scope>
    <source>
        <strain evidence="2 3">BEI207</strain>
    </source>
</reference>